<dbReference type="Proteomes" id="UP000789366">
    <property type="component" value="Unassembled WGS sequence"/>
</dbReference>
<feature type="non-terminal residue" evidence="1">
    <location>
        <position position="1"/>
    </location>
</feature>
<gene>
    <name evidence="1" type="ORF">SPELUC_LOCUS16255</name>
</gene>
<organism evidence="1 2">
    <name type="scientific">Cetraspora pellucida</name>
    <dbReference type="NCBI Taxonomy" id="1433469"/>
    <lineage>
        <taxon>Eukaryota</taxon>
        <taxon>Fungi</taxon>
        <taxon>Fungi incertae sedis</taxon>
        <taxon>Mucoromycota</taxon>
        <taxon>Glomeromycotina</taxon>
        <taxon>Glomeromycetes</taxon>
        <taxon>Diversisporales</taxon>
        <taxon>Gigasporaceae</taxon>
        <taxon>Cetraspora</taxon>
    </lineage>
</organism>
<evidence type="ECO:0000313" key="2">
    <source>
        <dbReference type="Proteomes" id="UP000789366"/>
    </source>
</evidence>
<proteinExistence type="predicted"/>
<sequence length="52" mass="5908">DAVDPSLIHRSFKCCGISNVQDGSEEHLIFDYDLVTKNNASDNRNYVYLSDE</sequence>
<evidence type="ECO:0000313" key="1">
    <source>
        <dbReference type="EMBL" id="CAG8778839.1"/>
    </source>
</evidence>
<reference evidence="1" key="1">
    <citation type="submission" date="2021-06" db="EMBL/GenBank/DDBJ databases">
        <authorList>
            <person name="Kallberg Y."/>
            <person name="Tangrot J."/>
            <person name="Rosling A."/>
        </authorList>
    </citation>
    <scope>NUCLEOTIDE SEQUENCE</scope>
    <source>
        <strain evidence="1">28 12/20/2015</strain>
    </source>
</reference>
<dbReference type="EMBL" id="CAJVPW010058968">
    <property type="protein sequence ID" value="CAG8778839.1"/>
    <property type="molecule type" value="Genomic_DNA"/>
</dbReference>
<comment type="caution">
    <text evidence="1">The sequence shown here is derived from an EMBL/GenBank/DDBJ whole genome shotgun (WGS) entry which is preliminary data.</text>
</comment>
<name>A0ACA9R6L8_9GLOM</name>
<feature type="non-terminal residue" evidence="1">
    <location>
        <position position="52"/>
    </location>
</feature>
<accession>A0ACA9R6L8</accession>
<keyword evidence="2" id="KW-1185">Reference proteome</keyword>
<protein>
    <submittedName>
        <fullName evidence="1">200_t:CDS:1</fullName>
    </submittedName>
</protein>